<dbReference type="Proteomes" id="UP000000768">
    <property type="component" value="Chromosome 3"/>
</dbReference>
<evidence type="ECO:0000313" key="2">
    <source>
        <dbReference type="EMBL" id="OQU86617.1"/>
    </source>
</evidence>
<dbReference type="AlphaFoldDB" id="A0A1W0VWT9"/>
<reference evidence="2 3" key="1">
    <citation type="journal article" date="2009" name="Nature">
        <title>The Sorghum bicolor genome and the diversification of grasses.</title>
        <authorList>
            <person name="Paterson A.H."/>
            <person name="Bowers J.E."/>
            <person name="Bruggmann R."/>
            <person name="Dubchak I."/>
            <person name="Grimwood J."/>
            <person name="Gundlach H."/>
            <person name="Haberer G."/>
            <person name="Hellsten U."/>
            <person name="Mitros T."/>
            <person name="Poliakov A."/>
            <person name="Schmutz J."/>
            <person name="Spannagl M."/>
            <person name="Tang H."/>
            <person name="Wang X."/>
            <person name="Wicker T."/>
            <person name="Bharti A.K."/>
            <person name="Chapman J."/>
            <person name="Feltus F.A."/>
            <person name="Gowik U."/>
            <person name="Grigoriev I.V."/>
            <person name="Lyons E."/>
            <person name="Maher C.A."/>
            <person name="Martis M."/>
            <person name="Narechania A."/>
            <person name="Otillar R.P."/>
            <person name="Penning B.W."/>
            <person name="Salamov A.A."/>
            <person name="Wang Y."/>
            <person name="Zhang L."/>
            <person name="Carpita N.C."/>
            <person name="Freeling M."/>
            <person name="Gingle A.R."/>
            <person name="Hash C.T."/>
            <person name="Keller B."/>
            <person name="Klein P."/>
            <person name="Kresovich S."/>
            <person name="McCann M.C."/>
            <person name="Ming R."/>
            <person name="Peterson D.G."/>
            <person name="Mehboob-ur-Rahman"/>
            <person name="Ware D."/>
            <person name="Westhoff P."/>
            <person name="Mayer K.F."/>
            <person name="Messing J."/>
            <person name="Rokhsar D.S."/>
        </authorList>
    </citation>
    <scope>NUCLEOTIDE SEQUENCE [LARGE SCALE GENOMIC DNA]</scope>
    <source>
        <strain evidence="3">cv. BTx623</strain>
    </source>
</reference>
<name>A0A1W0VWT9_SORBI</name>
<reference evidence="3" key="2">
    <citation type="journal article" date="2018" name="Plant J.">
        <title>The Sorghum bicolor reference genome: improved assembly, gene annotations, a transcriptome atlas, and signatures of genome organization.</title>
        <authorList>
            <person name="McCormick R.F."/>
            <person name="Truong S.K."/>
            <person name="Sreedasyam A."/>
            <person name="Jenkins J."/>
            <person name="Shu S."/>
            <person name="Sims D."/>
            <person name="Kennedy M."/>
            <person name="Amirebrahimi M."/>
            <person name="Weers B.D."/>
            <person name="McKinley B."/>
            <person name="Mattison A."/>
            <person name="Morishige D.T."/>
            <person name="Grimwood J."/>
            <person name="Schmutz J."/>
            <person name="Mullet J.E."/>
        </authorList>
    </citation>
    <scope>NUCLEOTIDE SEQUENCE [LARGE SCALE GENOMIC DNA]</scope>
    <source>
        <strain evidence="3">cv. BTx623</strain>
    </source>
</reference>
<organism evidence="2 3">
    <name type="scientific">Sorghum bicolor</name>
    <name type="common">Sorghum</name>
    <name type="synonym">Sorghum vulgare</name>
    <dbReference type="NCBI Taxonomy" id="4558"/>
    <lineage>
        <taxon>Eukaryota</taxon>
        <taxon>Viridiplantae</taxon>
        <taxon>Streptophyta</taxon>
        <taxon>Embryophyta</taxon>
        <taxon>Tracheophyta</taxon>
        <taxon>Spermatophyta</taxon>
        <taxon>Magnoliopsida</taxon>
        <taxon>Liliopsida</taxon>
        <taxon>Poales</taxon>
        <taxon>Poaceae</taxon>
        <taxon>PACMAD clade</taxon>
        <taxon>Panicoideae</taxon>
        <taxon>Andropogonodae</taxon>
        <taxon>Andropogoneae</taxon>
        <taxon>Sorghinae</taxon>
        <taxon>Sorghum</taxon>
    </lineage>
</organism>
<evidence type="ECO:0000256" key="1">
    <source>
        <dbReference type="SAM" id="MobiDB-lite"/>
    </source>
</evidence>
<proteinExistence type="predicted"/>
<dbReference type="Gramene" id="OQU86617">
    <property type="protein sequence ID" value="OQU86617"/>
    <property type="gene ID" value="SORBI_3003G115550"/>
</dbReference>
<protein>
    <submittedName>
        <fullName evidence="2">Uncharacterized protein</fullName>
    </submittedName>
</protein>
<sequence>MGFDGVGDGRTSAAADAAAPSSALVTPAGAMDAISSARSSSCHPMSALPLATATFAVRIKTSVLMLNVSMGIMMMISI</sequence>
<feature type="region of interest" description="Disordered" evidence="1">
    <location>
        <begin position="1"/>
        <end position="20"/>
    </location>
</feature>
<accession>A0A1W0VWT9</accession>
<dbReference type="InParanoid" id="A0A1W0VWT9"/>
<dbReference type="EMBL" id="CM000762">
    <property type="protein sequence ID" value="OQU86617.1"/>
    <property type="molecule type" value="Genomic_DNA"/>
</dbReference>
<gene>
    <name evidence="2" type="ORF">SORBI_3003G115550</name>
</gene>
<evidence type="ECO:0000313" key="3">
    <source>
        <dbReference type="Proteomes" id="UP000000768"/>
    </source>
</evidence>
<keyword evidence="3" id="KW-1185">Reference proteome</keyword>